<protein>
    <submittedName>
        <fullName evidence="2">Uncharacterized protein</fullName>
    </submittedName>
</protein>
<gene>
    <name evidence="2" type="ORF">ACH5RR_000899</name>
</gene>
<proteinExistence type="predicted"/>
<name>A0ABD3B212_9GENT</name>
<evidence type="ECO:0000256" key="1">
    <source>
        <dbReference type="SAM" id="MobiDB-lite"/>
    </source>
</evidence>
<feature type="region of interest" description="Disordered" evidence="1">
    <location>
        <begin position="1"/>
        <end position="48"/>
    </location>
</feature>
<keyword evidence="3" id="KW-1185">Reference proteome</keyword>
<accession>A0ABD3B212</accession>
<evidence type="ECO:0000313" key="2">
    <source>
        <dbReference type="EMBL" id="KAL3537533.1"/>
    </source>
</evidence>
<dbReference type="AlphaFoldDB" id="A0ABD3B212"/>
<dbReference type="Proteomes" id="UP001630127">
    <property type="component" value="Unassembled WGS sequence"/>
</dbReference>
<evidence type="ECO:0000313" key="3">
    <source>
        <dbReference type="Proteomes" id="UP001630127"/>
    </source>
</evidence>
<dbReference type="EMBL" id="JBJUIK010000001">
    <property type="protein sequence ID" value="KAL3537533.1"/>
    <property type="molecule type" value="Genomic_DNA"/>
</dbReference>
<comment type="caution">
    <text evidence="2">The sequence shown here is derived from an EMBL/GenBank/DDBJ whole genome shotgun (WGS) entry which is preliminary data.</text>
</comment>
<reference evidence="2 3" key="1">
    <citation type="submission" date="2024-11" db="EMBL/GenBank/DDBJ databases">
        <title>A near-complete genome assembly of Cinchona calisaya.</title>
        <authorList>
            <person name="Lian D.C."/>
            <person name="Zhao X.W."/>
            <person name="Wei L."/>
        </authorList>
    </citation>
    <scope>NUCLEOTIDE SEQUENCE [LARGE SCALE GENOMIC DNA]</scope>
    <source>
        <tissue evidence="2">Nenye</tissue>
    </source>
</reference>
<feature type="compositionally biased region" description="Basic and acidic residues" evidence="1">
    <location>
        <begin position="18"/>
        <end position="28"/>
    </location>
</feature>
<organism evidence="2 3">
    <name type="scientific">Cinchona calisaya</name>
    <dbReference type="NCBI Taxonomy" id="153742"/>
    <lineage>
        <taxon>Eukaryota</taxon>
        <taxon>Viridiplantae</taxon>
        <taxon>Streptophyta</taxon>
        <taxon>Embryophyta</taxon>
        <taxon>Tracheophyta</taxon>
        <taxon>Spermatophyta</taxon>
        <taxon>Magnoliopsida</taxon>
        <taxon>eudicotyledons</taxon>
        <taxon>Gunneridae</taxon>
        <taxon>Pentapetalae</taxon>
        <taxon>asterids</taxon>
        <taxon>lamiids</taxon>
        <taxon>Gentianales</taxon>
        <taxon>Rubiaceae</taxon>
        <taxon>Cinchonoideae</taxon>
        <taxon>Cinchoneae</taxon>
        <taxon>Cinchona</taxon>
    </lineage>
</organism>
<sequence>MEAEKTKPYYYSSNVGKSTDKIDGKEGLNETDNADQANRGAPKAKPQEARDVLGLHVTSSLEQITKRANLDSLAVHNQPTLDLPARNSLHSMIIDDHHSNLCNIFARLASYDSQDFHDSDIVQPSVTLEELKSFVVAMQQRLGRPSGVHRKQKHFSTSA</sequence>